<dbReference type="EMBL" id="GISG01031662">
    <property type="protein sequence ID" value="MBA4620746.1"/>
    <property type="molecule type" value="Transcribed_RNA"/>
</dbReference>
<sequence>MLIILFFVFEKREFNCLNLLKSSFSENSFHTPPKNYPTALPLQIWRLVAKETNVARSCHMARSHRATLLDCWSLQHGRAWLVCTGMLPSTQLHSVSWPCFDLCSSLNPSEAIFFHQNLRGIPEMRR</sequence>
<dbReference type="AlphaFoldDB" id="A0A7C9CLX3"/>
<reference evidence="1" key="1">
    <citation type="journal article" date="2013" name="J. Plant Res.">
        <title>Effect of fungi and light on seed germination of three Opuntia species from semiarid lands of central Mexico.</title>
        <authorList>
            <person name="Delgado-Sanchez P."/>
            <person name="Jimenez-Bremont J.F."/>
            <person name="Guerrero-Gonzalez Mde L."/>
            <person name="Flores J."/>
        </authorList>
    </citation>
    <scope>NUCLEOTIDE SEQUENCE</scope>
    <source>
        <tissue evidence="1">Cladode</tissue>
    </source>
</reference>
<name>A0A7C9CLX3_OPUST</name>
<organism evidence="1">
    <name type="scientific">Opuntia streptacantha</name>
    <name type="common">Prickly pear cactus</name>
    <name type="synonym">Opuntia cardona</name>
    <dbReference type="NCBI Taxonomy" id="393608"/>
    <lineage>
        <taxon>Eukaryota</taxon>
        <taxon>Viridiplantae</taxon>
        <taxon>Streptophyta</taxon>
        <taxon>Embryophyta</taxon>
        <taxon>Tracheophyta</taxon>
        <taxon>Spermatophyta</taxon>
        <taxon>Magnoliopsida</taxon>
        <taxon>eudicotyledons</taxon>
        <taxon>Gunneridae</taxon>
        <taxon>Pentapetalae</taxon>
        <taxon>Caryophyllales</taxon>
        <taxon>Cactineae</taxon>
        <taxon>Cactaceae</taxon>
        <taxon>Opuntioideae</taxon>
        <taxon>Opuntia</taxon>
    </lineage>
</organism>
<evidence type="ECO:0000313" key="1">
    <source>
        <dbReference type="EMBL" id="MBA4620746.1"/>
    </source>
</evidence>
<reference evidence="1" key="2">
    <citation type="submission" date="2020-07" db="EMBL/GenBank/DDBJ databases">
        <authorList>
            <person name="Vera ALvarez R."/>
            <person name="Arias-Moreno D.M."/>
            <person name="Jimenez-Jacinto V."/>
            <person name="Jimenez-Bremont J.F."/>
            <person name="Swaminathan K."/>
            <person name="Moose S.P."/>
            <person name="Guerrero-Gonzalez M.L."/>
            <person name="Marino-Ramirez L."/>
            <person name="Landsman D."/>
            <person name="Rodriguez-Kessler M."/>
            <person name="Delgado-Sanchez P."/>
        </authorList>
    </citation>
    <scope>NUCLEOTIDE SEQUENCE</scope>
    <source>
        <tissue evidence="1">Cladode</tissue>
    </source>
</reference>
<accession>A0A7C9CLX3</accession>
<protein>
    <submittedName>
        <fullName evidence="1">Uncharacterized protein</fullName>
    </submittedName>
</protein>
<proteinExistence type="predicted"/>